<dbReference type="InterPro" id="IPR050863">
    <property type="entry name" value="CenT-Element_Derived"/>
</dbReference>
<evidence type="ECO:0000313" key="2">
    <source>
        <dbReference type="EMBL" id="KAK3874827.1"/>
    </source>
</evidence>
<protein>
    <recommendedName>
        <fullName evidence="4">HTH CENPB-type domain-containing protein</fullName>
    </recommendedName>
</protein>
<name>A0AAE1FIF8_PETCI</name>
<evidence type="ECO:0008006" key="4">
    <source>
        <dbReference type="Google" id="ProtNLM"/>
    </source>
</evidence>
<keyword evidence="3" id="KW-1185">Reference proteome</keyword>
<dbReference type="GO" id="GO:0005634">
    <property type="term" value="C:nucleus"/>
    <property type="evidence" value="ECO:0007669"/>
    <property type="project" value="TreeGrafter"/>
</dbReference>
<dbReference type="PANTHER" id="PTHR19303:SF71">
    <property type="entry name" value="ZINC FINGER PHD-TYPE DOMAIN-CONTAINING PROTEIN"/>
    <property type="match status" value="1"/>
</dbReference>
<dbReference type="EMBL" id="JAWQEG010002049">
    <property type="protein sequence ID" value="KAK3874827.1"/>
    <property type="molecule type" value="Genomic_DNA"/>
</dbReference>
<evidence type="ECO:0000313" key="3">
    <source>
        <dbReference type="Proteomes" id="UP001286313"/>
    </source>
</evidence>
<gene>
    <name evidence="2" type="ORF">Pcinc_020265</name>
</gene>
<organism evidence="2 3">
    <name type="scientific">Petrolisthes cinctipes</name>
    <name type="common">Flat porcelain crab</name>
    <dbReference type="NCBI Taxonomy" id="88211"/>
    <lineage>
        <taxon>Eukaryota</taxon>
        <taxon>Metazoa</taxon>
        <taxon>Ecdysozoa</taxon>
        <taxon>Arthropoda</taxon>
        <taxon>Crustacea</taxon>
        <taxon>Multicrustacea</taxon>
        <taxon>Malacostraca</taxon>
        <taxon>Eumalacostraca</taxon>
        <taxon>Eucarida</taxon>
        <taxon>Decapoda</taxon>
        <taxon>Pleocyemata</taxon>
        <taxon>Anomura</taxon>
        <taxon>Galatheoidea</taxon>
        <taxon>Porcellanidae</taxon>
        <taxon>Petrolisthes</taxon>
    </lineage>
</organism>
<reference evidence="2" key="1">
    <citation type="submission" date="2023-10" db="EMBL/GenBank/DDBJ databases">
        <title>Genome assemblies of two species of porcelain crab, Petrolisthes cinctipes and Petrolisthes manimaculis (Anomura: Porcellanidae).</title>
        <authorList>
            <person name="Angst P."/>
        </authorList>
    </citation>
    <scope>NUCLEOTIDE SEQUENCE</scope>
    <source>
        <strain evidence="2">PB745_01</strain>
        <tissue evidence="2">Gill</tissue>
    </source>
</reference>
<evidence type="ECO:0000256" key="1">
    <source>
        <dbReference type="SAM" id="MobiDB-lite"/>
    </source>
</evidence>
<accession>A0AAE1FIF8</accession>
<dbReference type="Proteomes" id="UP001286313">
    <property type="component" value="Unassembled WGS sequence"/>
</dbReference>
<comment type="caution">
    <text evidence="2">The sequence shown here is derived from an EMBL/GenBank/DDBJ whole genome shotgun (WGS) entry which is preliminary data.</text>
</comment>
<dbReference type="AlphaFoldDB" id="A0AAE1FIF8"/>
<dbReference type="PANTHER" id="PTHR19303">
    <property type="entry name" value="TRANSPOSON"/>
    <property type="match status" value="1"/>
</dbReference>
<sequence length="447" mass="49429">MTGQRFRMNGQPKRCSESVLSTSSADGVESGNGDSTSPDPSTSDVHHSKLPRLGAPVDEDPQQHLDPIPVLPGVGVSTVGTPAGTATLLAVSTLFTPTNQPPPPSVPPHYSHLPPLIPIEHAHNPITLQGVLRNFADAATSCGLIVNTAKTKVPARCLFTRLASDWCISALCLQFAALIPQRKERGEEGNTCFLHLATFHSALQDALKEIQDGKPLKTVSRIFGIPCKTLRRHRDGKVKNPAGAVLLGRFRPDFDEKLETMLVTHVQEMEKALFGLTTNDVRRLAFDFADKLSIPNRFCKTSRMAGKDWLSGFLQRNPQLSVRKPEATSMSRAVGFNRPQVETFFKVYREVLSEGNYSPRHVWNMDETGITTVQKPVNIVATKGAKSVGRITSGERGQTTSVLFVMNAAGTYLPPMFIFARKRTTTSYDWQPTWINFKMHRKWMVRC</sequence>
<feature type="compositionally biased region" description="Low complexity" evidence="1">
    <location>
        <begin position="34"/>
        <end position="43"/>
    </location>
</feature>
<feature type="region of interest" description="Disordered" evidence="1">
    <location>
        <begin position="1"/>
        <end position="66"/>
    </location>
</feature>
<dbReference type="GO" id="GO:0003677">
    <property type="term" value="F:DNA binding"/>
    <property type="evidence" value="ECO:0007669"/>
    <property type="project" value="TreeGrafter"/>
</dbReference>
<proteinExistence type="predicted"/>